<dbReference type="SUPFAM" id="SSF52980">
    <property type="entry name" value="Restriction endonuclease-like"/>
    <property type="match status" value="1"/>
</dbReference>
<dbReference type="PANTHER" id="PTHR35400">
    <property type="entry name" value="SLR1083 PROTEIN"/>
    <property type="match status" value="1"/>
</dbReference>
<dbReference type="Pfam" id="PF05685">
    <property type="entry name" value="Uma2"/>
    <property type="match status" value="1"/>
</dbReference>
<dbReference type="AlphaFoldDB" id="A0A1J0LUJ5"/>
<dbReference type="InterPro" id="IPR011335">
    <property type="entry name" value="Restrct_endonuc-II-like"/>
</dbReference>
<proteinExistence type="predicted"/>
<sequence length="172" mass="19845">MVRPYRFSLEEFLKLPLPERGVELLEGEIYQMAPIGPRHAYVLNRWNRLFVERFPEALVQVQGPLALAPDVYLEPDLALLRPGDYGERLPGAEDVLLLLEVSDASLEYDLGKKVPLYARMGVPEVWVQDLQGSRLLVFRTPEEDHYREQIWVKPGERLAPLAFPEVLLEVPW</sequence>
<evidence type="ECO:0000313" key="3">
    <source>
        <dbReference type="Proteomes" id="UP000182993"/>
    </source>
</evidence>
<evidence type="ECO:0000259" key="1">
    <source>
        <dbReference type="Pfam" id="PF05685"/>
    </source>
</evidence>
<organism evidence="2 3">
    <name type="scientific">Thermus brockianus</name>
    <dbReference type="NCBI Taxonomy" id="56956"/>
    <lineage>
        <taxon>Bacteria</taxon>
        <taxon>Thermotogati</taxon>
        <taxon>Deinococcota</taxon>
        <taxon>Deinococci</taxon>
        <taxon>Thermales</taxon>
        <taxon>Thermaceae</taxon>
        <taxon>Thermus</taxon>
    </lineage>
</organism>
<reference evidence="3" key="1">
    <citation type="submission" date="2016-06" db="EMBL/GenBank/DDBJ databases">
        <title>Whole genome sequencing of Thermus brockianus strain GE-1.</title>
        <authorList>
            <person name="Schaefers C."/>
            <person name="Blank S."/>
            <person name="Wiebusch S."/>
            <person name="Elleuche S."/>
            <person name="Antranikian G."/>
        </authorList>
    </citation>
    <scope>NUCLEOTIDE SEQUENCE [LARGE SCALE GENOMIC DNA]</scope>
    <source>
        <strain evidence="3">GE-1</strain>
    </source>
</reference>
<dbReference type="STRING" id="56956.A0O31_02009"/>
<dbReference type="OrthoDB" id="31427at2"/>
<protein>
    <recommendedName>
        <fullName evidence="1">Putative restriction endonuclease domain-containing protein</fullName>
    </recommendedName>
</protein>
<dbReference type="KEGG" id="tbc:A0O31_02009"/>
<feature type="domain" description="Putative restriction endonuclease" evidence="1">
    <location>
        <begin position="9"/>
        <end position="168"/>
    </location>
</feature>
<dbReference type="Gene3D" id="3.90.1570.10">
    <property type="entry name" value="tt1808, chain A"/>
    <property type="match status" value="1"/>
</dbReference>
<dbReference type="RefSeq" id="WP_071677684.1">
    <property type="nucleotide sequence ID" value="NZ_CP016312.1"/>
</dbReference>
<dbReference type="Proteomes" id="UP000182993">
    <property type="component" value="Chromosome"/>
</dbReference>
<dbReference type="InterPro" id="IPR012296">
    <property type="entry name" value="Nuclease_put_TT1808"/>
</dbReference>
<dbReference type="CDD" id="cd06260">
    <property type="entry name" value="DUF820-like"/>
    <property type="match status" value="1"/>
</dbReference>
<dbReference type="PANTHER" id="PTHR35400:SF1">
    <property type="entry name" value="SLR1083 PROTEIN"/>
    <property type="match status" value="1"/>
</dbReference>
<name>A0A1J0LUJ5_THEBO</name>
<gene>
    <name evidence="2" type="ORF">A0O31_02009</name>
</gene>
<evidence type="ECO:0000313" key="2">
    <source>
        <dbReference type="EMBL" id="APD10081.1"/>
    </source>
</evidence>
<dbReference type="InterPro" id="IPR008538">
    <property type="entry name" value="Uma2"/>
</dbReference>
<accession>A0A1J0LUJ5</accession>
<dbReference type="EMBL" id="CP016312">
    <property type="protein sequence ID" value="APD10081.1"/>
    <property type="molecule type" value="Genomic_DNA"/>
</dbReference>